<organism evidence="1 2">
    <name type="scientific">Profundicola chukchiensis</name>
    <dbReference type="NCBI Taxonomy" id="2961959"/>
    <lineage>
        <taxon>Bacteria</taxon>
        <taxon>Pseudomonadati</taxon>
        <taxon>Bacteroidota</taxon>
        <taxon>Flavobacteriia</taxon>
        <taxon>Flavobacteriales</taxon>
        <taxon>Weeksellaceae</taxon>
        <taxon>Profundicola</taxon>
    </lineage>
</organism>
<dbReference type="PROSITE" id="PS51257">
    <property type="entry name" value="PROKAR_LIPOPROTEIN"/>
    <property type="match status" value="1"/>
</dbReference>
<evidence type="ECO:0000313" key="2">
    <source>
        <dbReference type="Proteomes" id="UP001152599"/>
    </source>
</evidence>
<accession>A0A9X4MYM1</accession>
<dbReference type="AlphaFoldDB" id="A0A9X4MYM1"/>
<evidence type="ECO:0000313" key="1">
    <source>
        <dbReference type="EMBL" id="MDG4945982.1"/>
    </source>
</evidence>
<protein>
    <recommendedName>
        <fullName evidence="3">Lipoprotein</fullName>
    </recommendedName>
</protein>
<sequence>MKQLSILLLGIFLLTSCEITEKVYIDKQGNVSYSSNMDLTQMMEMVPKDELKENDYPIDSIFTVDGITKSQTEFSKGFEGDEEKELMKNFKIHVKLDDDESFMNMILDKKNLNDFNSFMSNLSSDIERINTKRLKQNEKLPDSAQLDLIDIPIFSMPKLSYNKKSFKRTGPIKSITESSNNEQMKGMEGLKDMVRFKLEYHFERPIKSVSDKSARLSPDGKTVYIEKPMSIAVEDPKAFDFEVKFK</sequence>
<dbReference type="Proteomes" id="UP001152599">
    <property type="component" value="Unassembled WGS sequence"/>
</dbReference>
<reference evidence="1" key="1">
    <citation type="submission" date="2022-07" db="EMBL/GenBank/DDBJ databases">
        <title>Description and genome-wide analysis of Profundicola chukchiensis gen. nov., sp. nov., marine bacteria isolated from bottom sediments of the Chukchi Sea.</title>
        <authorList>
            <person name="Romanenko L."/>
            <person name="Otstavnykh N."/>
            <person name="Kurilenko V."/>
            <person name="Eremeev V."/>
            <person name="Velansky P."/>
            <person name="Mikhailov V."/>
            <person name="Isaeva M."/>
        </authorList>
    </citation>
    <scope>NUCLEOTIDE SEQUENCE</scope>
    <source>
        <strain evidence="1">KMM 9713</strain>
    </source>
</reference>
<name>A0A9X4MYM1_9FLAO</name>
<gene>
    <name evidence="1" type="ORF">NMK71_06115</name>
</gene>
<keyword evidence="2" id="KW-1185">Reference proteome</keyword>
<proteinExistence type="predicted"/>
<dbReference type="EMBL" id="JANCMU010000002">
    <property type="protein sequence ID" value="MDG4945982.1"/>
    <property type="molecule type" value="Genomic_DNA"/>
</dbReference>
<comment type="caution">
    <text evidence="1">The sequence shown here is derived from an EMBL/GenBank/DDBJ whole genome shotgun (WGS) entry which is preliminary data.</text>
</comment>
<dbReference type="RefSeq" id="WP_304420500.1">
    <property type="nucleotide sequence ID" value="NZ_JANCMU010000002.1"/>
</dbReference>
<evidence type="ECO:0008006" key="3">
    <source>
        <dbReference type="Google" id="ProtNLM"/>
    </source>
</evidence>